<dbReference type="RefSeq" id="WP_338909725.1">
    <property type="nucleotide sequence ID" value="NZ_CP148613.1"/>
</dbReference>
<gene>
    <name evidence="2" type="ORF">I9063_002419</name>
</gene>
<comment type="caution">
    <text evidence="2">The sequence shown here is derived from an EMBL/GenBank/DDBJ whole genome shotgun (WGS) entry which is preliminary data.</text>
</comment>
<keyword evidence="1" id="KW-1133">Transmembrane helix</keyword>
<accession>A0AAN5NCK2</accession>
<keyword evidence="1" id="KW-0472">Membrane</keyword>
<evidence type="ECO:0000313" key="3">
    <source>
        <dbReference type="Proteomes" id="UP000855421"/>
    </source>
</evidence>
<name>A0AAN5NCK2_CLOPF</name>
<feature type="transmembrane region" description="Helical" evidence="1">
    <location>
        <begin position="74"/>
        <end position="93"/>
    </location>
</feature>
<dbReference type="EMBL" id="DACTBT010000018">
    <property type="protein sequence ID" value="HAT4299034.1"/>
    <property type="molecule type" value="Genomic_DNA"/>
</dbReference>
<proteinExistence type="predicted"/>
<reference evidence="2" key="2">
    <citation type="submission" date="2020-07" db="EMBL/GenBank/DDBJ databases">
        <authorList>
            <consortium name="NCBI Pathogen Detection Project"/>
        </authorList>
    </citation>
    <scope>NUCLEOTIDE SEQUENCE</scope>
    <source>
        <strain evidence="2">C25</strain>
    </source>
</reference>
<sequence length="97" mass="10855">MKEKVLNIKFWENLSLVSGIVLIVFAVIDIIMNTTLVEKGMITTISLSTTIAFLSSLVMISFKLGSKNSRKIEILVTSLLTAGLIVFFLVKILEFFR</sequence>
<organism evidence="2 3">
    <name type="scientific">Clostridium perfringens</name>
    <dbReference type="NCBI Taxonomy" id="1502"/>
    <lineage>
        <taxon>Bacteria</taxon>
        <taxon>Bacillati</taxon>
        <taxon>Bacillota</taxon>
        <taxon>Clostridia</taxon>
        <taxon>Eubacteriales</taxon>
        <taxon>Clostridiaceae</taxon>
        <taxon>Clostridium</taxon>
    </lineage>
</organism>
<feature type="transmembrane region" description="Helical" evidence="1">
    <location>
        <begin position="44"/>
        <end position="62"/>
    </location>
</feature>
<reference evidence="2" key="1">
    <citation type="journal article" date="2018" name="Genome Biol.">
        <title>SKESA: strategic k-mer extension for scrupulous assemblies.</title>
        <authorList>
            <person name="Souvorov A."/>
            <person name="Agarwala R."/>
            <person name="Lipman D.J."/>
        </authorList>
    </citation>
    <scope>NUCLEOTIDE SEQUENCE</scope>
    <source>
        <strain evidence="2">C25</strain>
    </source>
</reference>
<evidence type="ECO:0000256" key="1">
    <source>
        <dbReference type="SAM" id="Phobius"/>
    </source>
</evidence>
<dbReference type="AlphaFoldDB" id="A0AAN5NCK2"/>
<protein>
    <submittedName>
        <fullName evidence="2">Uncharacterized protein</fullName>
    </submittedName>
</protein>
<keyword evidence="1" id="KW-0812">Transmembrane</keyword>
<dbReference type="Proteomes" id="UP000855421">
    <property type="component" value="Unassembled WGS sequence"/>
</dbReference>
<feature type="transmembrane region" description="Helical" evidence="1">
    <location>
        <begin position="12"/>
        <end position="32"/>
    </location>
</feature>
<evidence type="ECO:0000313" key="2">
    <source>
        <dbReference type="EMBL" id="HAT4299034.1"/>
    </source>
</evidence>